<dbReference type="GO" id="GO:0005886">
    <property type="term" value="C:plasma membrane"/>
    <property type="evidence" value="ECO:0007669"/>
    <property type="project" value="UniProtKB-SubCell"/>
</dbReference>
<dbReference type="PANTHER" id="PTHR30065:SF1">
    <property type="entry name" value="SURFACE PRESENTATION OF ANTIGENS PROTEIN SPAR"/>
    <property type="match status" value="1"/>
</dbReference>
<keyword evidence="11" id="KW-0282">Flagellum</keyword>
<feature type="transmembrane region" description="Helical" evidence="10">
    <location>
        <begin position="38"/>
        <end position="55"/>
    </location>
</feature>
<keyword evidence="7 10" id="KW-0472">Membrane</keyword>
<dbReference type="eggNOG" id="COG1684">
    <property type="taxonomic scope" value="Bacteria"/>
</dbReference>
<keyword evidence="6 10" id="KW-1133">Transmembrane helix</keyword>
<keyword evidence="11" id="KW-0966">Cell projection</keyword>
<comment type="subcellular location">
    <subcellularLocation>
        <location evidence="10">Cell membrane</location>
        <topology evidence="10">Multi-pass membrane protein</topology>
    </subcellularLocation>
    <subcellularLocation>
        <location evidence="10">Bacterial flagellum basal body</location>
    </subcellularLocation>
</comment>
<accession>W4VFS3</accession>
<organism evidence="11 12">
    <name type="scientific">Gracilibacillus boraciitolerans JCM 21714</name>
    <dbReference type="NCBI Taxonomy" id="1298598"/>
    <lineage>
        <taxon>Bacteria</taxon>
        <taxon>Bacillati</taxon>
        <taxon>Bacillota</taxon>
        <taxon>Bacilli</taxon>
        <taxon>Bacillales</taxon>
        <taxon>Bacillaceae</taxon>
        <taxon>Gracilibacillus</taxon>
    </lineage>
</organism>
<keyword evidence="12" id="KW-1185">Reference proteome</keyword>
<comment type="caution">
    <text evidence="11">The sequence shown here is derived from an EMBL/GenBank/DDBJ whole genome shotgun (WGS) entry which is preliminary data.</text>
</comment>
<proteinExistence type="inferred from homology"/>
<feature type="transmembrane region" description="Helical" evidence="10">
    <location>
        <begin position="12"/>
        <end position="32"/>
    </location>
</feature>
<dbReference type="OrthoDB" id="9807748at2"/>
<dbReference type="PANTHER" id="PTHR30065">
    <property type="entry name" value="FLAGELLAR BIOSYNTHETIC PROTEIN FLIR"/>
    <property type="match status" value="1"/>
</dbReference>
<dbReference type="GO" id="GO:0006605">
    <property type="term" value="P:protein targeting"/>
    <property type="evidence" value="ECO:0007669"/>
    <property type="project" value="UniProtKB-UniRule"/>
</dbReference>
<dbReference type="STRING" id="1298598.JCM21714_567"/>
<evidence type="ECO:0000313" key="12">
    <source>
        <dbReference type="Proteomes" id="UP000019102"/>
    </source>
</evidence>
<evidence type="ECO:0000256" key="6">
    <source>
        <dbReference type="ARBA" id="ARBA00022989"/>
    </source>
</evidence>
<dbReference type="Pfam" id="PF01311">
    <property type="entry name" value="Bac_export_1"/>
    <property type="match status" value="1"/>
</dbReference>
<keyword evidence="5 10" id="KW-0812">Transmembrane</keyword>
<comment type="function">
    <text evidence="1 10">Role in flagellar biosynthesis.</text>
</comment>
<evidence type="ECO:0000256" key="10">
    <source>
        <dbReference type="RuleBase" id="RU362071"/>
    </source>
</evidence>
<evidence type="ECO:0000256" key="3">
    <source>
        <dbReference type="ARBA" id="ARBA00021717"/>
    </source>
</evidence>
<evidence type="ECO:0000313" key="11">
    <source>
        <dbReference type="EMBL" id="GAE91614.1"/>
    </source>
</evidence>
<evidence type="ECO:0000256" key="9">
    <source>
        <dbReference type="NCBIfam" id="TIGR01400"/>
    </source>
</evidence>
<feature type="transmembrane region" description="Helical" evidence="10">
    <location>
        <begin position="76"/>
        <end position="98"/>
    </location>
</feature>
<protein>
    <recommendedName>
        <fullName evidence="3 9">Flagellar biosynthetic protein FliR</fullName>
    </recommendedName>
</protein>
<sequence>MFELIDINRFPAFILILVRVLAFFATVPIFSYRNIPTHLKIGMGVFIAWIMFYTLEVPELAFDGMYLLLIMKEVTIGLLLGLIAYLILSAIQIAGGFIDFQMGFAIANVVDPQTGAQSPLIGQYFYTIAILFLLTVDGHHLLINGLLYSFEEIPLDQLIQFDTIDLILQTFSKMFLMAFQLSLPIVGCLFLVDVALGIIARTVPQLNVFVVGLPLKILVAFAVLFMFVTFYMMIVQKLFQFTLETMQSLIQMFGGGLTNESKVRFTIFRR</sequence>
<evidence type="ECO:0000256" key="8">
    <source>
        <dbReference type="ARBA" id="ARBA00023143"/>
    </source>
</evidence>
<feature type="transmembrane region" description="Helical" evidence="10">
    <location>
        <begin position="175"/>
        <end position="200"/>
    </location>
</feature>
<keyword evidence="4 10" id="KW-1003">Cell membrane</keyword>
<feature type="transmembrane region" description="Helical" evidence="10">
    <location>
        <begin position="118"/>
        <end position="136"/>
    </location>
</feature>
<evidence type="ECO:0000256" key="4">
    <source>
        <dbReference type="ARBA" id="ARBA00022475"/>
    </source>
</evidence>
<keyword evidence="8 10" id="KW-0975">Bacterial flagellum</keyword>
<dbReference type="InterPro" id="IPR002010">
    <property type="entry name" value="T3SS_IM_R"/>
</dbReference>
<gene>
    <name evidence="11" type="ORF">JCM21714_567</name>
</gene>
<dbReference type="GO" id="GO:0009425">
    <property type="term" value="C:bacterial-type flagellum basal body"/>
    <property type="evidence" value="ECO:0007669"/>
    <property type="project" value="UniProtKB-SubCell"/>
</dbReference>
<evidence type="ECO:0000256" key="2">
    <source>
        <dbReference type="ARBA" id="ARBA00009772"/>
    </source>
</evidence>
<evidence type="ECO:0000256" key="7">
    <source>
        <dbReference type="ARBA" id="ARBA00023136"/>
    </source>
</evidence>
<dbReference type="PRINTS" id="PR00953">
    <property type="entry name" value="TYPE3IMRPROT"/>
</dbReference>
<name>W4VFS3_9BACI</name>
<comment type="similarity">
    <text evidence="2 10">Belongs to the FliR/MopE/SpaR family.</text>
</comment>
<evidence type="ECO:0000256" key="5">
    <source>
        <dbReference type="ARBA" id="ARBA00022692"/>
    </source>
</evidence>
<dbReference type="InterPro" id="IPR006303">
    <property type="entry name" value="FliR"/>
</dbReference>
<evidence type="ECO:0000256" key="1">
    <source>
        <dbReference type="ARBA" id="ARBA00002578"/>
    </source>
</evidence>
<dbReference type="Proteomes" id="UP000019102">
    <property type="component" value="Unassembled WGS sequence"/>
</dbReference>
<dbReference type="GO" id="GO:0044780">
    <property type="term" value="P:bacterial-type flagellum assembly"/>
    <property type="evidence" value="ECO:0007669"/>
    <property type="project" value="UniProtKB-UniRule"/>
</dbReference>
<dbReference type="RefSeq" id="WP_052000329.1">
    <property type="nucleotide sequence ID" value="NZ_BAVS01000001.1"/>
</dbReference>
<reference evidence="11 12" key="1">
    <citation type="journal article" date="2014" name="Genome Announc.">
        <title>Draft Genome Sequence of the Boron-Tolerant and Moderately Halotolerant Bacterium Gracilibacillus boraciitolerans JCM 21714T.</title>
        <authorList>
            <person name="Ahmed I."/>
            <person name="Oshima K."/>
            <person name="Suda W."/>
            <person name="Kitamura K."/>
            <person name="Iida T."/>
            <person name="Ohmori Y."/>
            <person name="Fujiwara T."/>
            <person name="Hattori M."/>
            <person name="Ohkuma M."/>
        </authorList>
    </citation>
    <scope>NUCLEOTIDE SEQUENCE [LARGE SCALE GENOMIC DNA]</scope>
    <source>
        <strain evidence="11 12">JCM 21714</strain>
    </source>
</reference>
<dbReference type="NCBIfam" id="TIGR01400">
    <property type="entry name" value="fliR"/>
    <property type="match status" value="1"/>
</dbReference>
<keyword evidence="11" id="KW-0969">Cilium</keyword>
<dbReference type="AlphaFoldDB" id="W4VFS3"/>
<feature type="transmembrane region" description="Helical" evidence="10">
    <location>
        <begin position="206"/>
        <end position="234"/>
    </location>
</feature>
<dbReference type="EMBL" id="BAVS01000001">
    <property type="protein sequence ID" value="GAE91614.1"/>
    <property type="molecule type" value="Genomic_DNA"/>
</dbReference>